<reference evidence="2 3" key="1">
    <citation type="submission" date="2024-04" db="EMBL/GenBank/DDBJ databases">
        <authorList>
            <person name="Fracassetti M."/>
        </authorList>
    </citation>
    <scope>NUCLEOTIDE SEQUENCE [LARGE SCALE GENOMIC DNA]</scope>
</reference>
<evidence type="ECO:0000313" key="3">
    <source>
        <dbReference type="Proteomes" id="UP001497516"/>
    </source>
</evidence>
<name>A0AAV2EXH7_9ROSI</name>
<sequence>MVGESLIPPTLVMDAPVPASYSARSVESHSDEDTPIAEVREQSRRRRLILEADPDDDKLDLVEPKVQKAVLRDPPTVDLVGSKVNKPAWRPSRTRMAPPDDEADTTLAPTLKPRPIGRRKLRQNPTVQGGCSGSVCMANQDEEAVGAGSVTSSVPVIVEVTRLPISIEVAMEESQVELGLEDSHSEDEPQRFEIMKRLLIPKANTLRFTSKNRVSQVVAAFESGLTIDQKEEETSVKIVVESGDDITGRDQFEGVIEVVPQIDEYGSNIQNPDLGGAKTSAGRD</sequence>
<dbReference type="EMBL" id="OZ034818">
    <property type="protein sequence ID" value="CAL1390753.1"/>
    <property type="molecule type" value="Genomic_DNA"/>
</dbReference>
<evidence type="ECO:0000256" key="1">
    <source>
        <dbReference type="SAM" id="MobiDB-lite"/>
    </source>
</evidence>
<proteinExistence type="predicted"/>
<feature type="compositionally biased region" description="Basic and acidic residues" evidence="1">
    <location>
        <begin position="26"/>
        <end position="42"/>
    </location>
</feature>
<evidence type="ECO:0000313" key="2">
    <source>
        <dbReference type="EMBL" id="CAL1390753.1"/>
    </source>
</evidence>
<accession>A0AAV2EXH7</accession>
<keyword evidence="3" id="KW-1185">Reference proteome</keyword>
<dbReference type="Proteomes" id="UP001497516">
    <property type="component" value="Chromosome 5"/>
</dbReference>
<dbReference type="AlphaFoldDB" id="A0AAV2EXH7"/>
<feature type="region of interest" description="Disordered" evidence="1">
    <location>
        <begin position="88"/>
        <end position="129"/>
    </location>
</feature>
<gene>
    <name evidence="2" type="ORF">LTRI10_LOCUS31515</name>
</gene>
<protein>
    <submittedName>
        <fullName evidence="2">Uncharacterized protein</fullName>
    </submittedName>
</protein>
<organism evidence="2 3">
    <name type="scientific">Linum trigynum</name>
    <dbReference type="NCBI Taxonomy" id="586398"/>
    <lineage>
        <taxon>Eukaryota</taxon>
        <taxon>Viridiplantae</taxon>
        <taxon>Streptophyta</taxon>
        <taxon>Embryophyta</taxon>
        <taxon>Tracheophyta</taxon>
        <taxon>Spermatophyta</taxon>
        <taxon>Magnoliopsida</taxon>
        <taxon>eudicotyledons</taxon>
        <taxon>Gunneridae</taxon>
        <taxon>Pentapetalae</taxon>
        <taxon>rosids</taxon>
        <taxon>fabids</taxon>
        <taxon>Malpighiales</taxon>
        <taxon>Linaceae</taxon>
        <taxon>Linum</taxon>
    </lineage>
</organism>
<feature type="region of interest" description="Disordered" evidence="1">
    <location>
        <begin position="21"/>
        <end position="45"/>
    </location>
</feature>